<organism evidence="2 3">
    <name type="scientific">Micavibrio aeruginosavorus</name>
    <dbReference type="NCBI Taxonomy" id="349221"/>
    <lineage>
        <taxon>Bacteria</taxon>
        <taxon>Pseudomonadati</taxon>
        <taxon>Bdellovibrionota</taxon>
        <taxon>Bdellovibrionia</taxon>
        <taxon>Bdellovibrionales</taxon>
        <taxon>Pseudobdellovibrionaceae</taxon>
        <taxon>Micavibrio</taxon>
    </lineage>
</organism>
<dbReference type="Pfam" id="PF13185">
    <property type="entry name" value="GAF_2"/>
    <property type="match status" value="1"/>
</dbReference>
<dbReference type="Gene3D" id="3.30.450.40">
    <property type="match status" value="1"/>
</dbReference>
<dbReference type="Proteomes" id="UP000249739">
    <property type="component" value="Unassembled WGS sequence"/>
</dbReference>
<protein>
    <recommendedName>
        <fullName evidence="1">GAF domain-containing protein</fullName>
    </recommendedName>
</protein>
<reference evidence="2 3" key="1">
    <citation type="submission" date="2017-08" db="EMBL/GenBank/DDBJ databases">
        <title>Infants hospitalized years apart are colonized by the same room-sourced microbial strains.</title>
        <authorList>
            <person name="Brooks B."/>
            <person name="Olm M.R."/>
            <person name="Firek B.A."/>
            <person name="Baker R."/>
            <person name="Thomas B.C."/>
            <person name="Morowitz M.J."/>
            <person name="Banfield J.F."/>
        </authorList>
    </citation>
    <scope>NUCLEOTIDE SEQUENCE [LARGE SCALE GENOMIC DNA]</scope>
    <source>
        <strain evidence="2">S2_006_000_R2_64</strain>
    </source>
</reference>
<dbReference type="AlphaFoldDB" id="A0A2W5FL44"/>
<dbReference type="InterPro" id="IPR003018">
    <property type="entry name" value="GAF"/>
</dbReference>
<dbReference type="InterPro" id="IPR029016">
    <property type="entry name" value="GAF-like_dom_sf"/>
</dbReference>
<dbReference type="SUPFAM" id="SSF55781">
    <property type="entry name" value="GAF domain-like"/>
    <property type="match status" value="1"/>
</dbReference>
<evidence type="ECO:0000313" key="3">
    <source>
        <dbReference type="Proteomes" id="UP000249739"/>
    </source>
</evidence>
<evidence type="ECO:0000313" key="2">
    <source>
        <dbReference type="EMBL" id="PZP55703.1"/>
    </source>
</evidence>
<comment type="caution">
    <text evidence="2">The sequence shown here is derived from an EMBL/GenBank/DDBJ whole genome shotgun (WGS) entry which is preliminary data.</text>
</comment>
<evidence type="ECO:0000259" key="1">
    <source>
        <dbReference type="SMART" id="SM00065"/>
    </source>
</evidence>
<dbReference type="SMART" id="SM00065">
    <property type="entry name" value="GAF"/>
    <property type="match status" value="1"/>
</dbReference>
<sequence>MDLYENMPRIDAHKQGMKYLVDVAQDLTGCRDLGMVMDIVRRAARYMTGADGATFVLRDDDKCYYADECSISPLWKGQRFPMSACISGWVMNNSRSVVIPDVYTDSRIPLDVYKRTFVRSMAMVPIRKYKALGAIGNYWSYTRYTSAEELRLLEDLASITAAAIENALLFSKLQEHIKALEGSNSELKRISSLTSP</sequence>
<proteinExistence type="predicted"/>
<feature type="domain" description="GAF" evidence="1">
    <location>
        <begin position="32"/>
        <end position="174"/>
    </location>
</feature>
<name>A0A2W5FL44_9BACT</name>
<accession>A0A2W5FL44</accession>
<gene>
    <name evidence="2" type="ORF">DI586_05960</name>
</gene>
<dbReference type="EMBL" id="QFOT01000054">
    <property type="protein sequence ID" value="PZP55703.1"/>
    <property type="molecule type" value="Genomic_DNA"/>
</dbReference>